<feature type="domain" description="Protein kinase" evidence="6">
    <location>
        <begin position="1"/>
        <end position="162"/>
    </location>
</feature>
<protein>
    <recommendedName>
        <fullName evidence="6">Protein kinase domain-containing protein</fullName>
    </recommendedName>
</protein>
<reference evidence="7" key="1">
    <citation type="submission" date="2017-07" db="EMBL/GenBank/DDBJ databases">
        <title>Taro Niue Genome Assembly and Annotation.</title>
        <authorList>
            <person name="Atibalentja N."/>
            <person name="Keating K."/>
            <person name="Fields C.J."/>
        </authorList>
    </citation>
    <scope>NUCLEOTIDE SEQUENCE</scope>
    <source>
        <strain evidence="7">Niue_2</strain>
        <tissue evidence="7">Leaf</tissue>
    </source>
</reference>
<comment type="subcellular location">
    <subcellularLocation>
        <location evidence="1">Membrane</location>
    </subcellularLocation>
</comment>
<keyword evidence="4" id="KW-0472">Membrane</keyword>
<dbReference type="Proteomes" id="UP000652761">
    <property type="component" value="Unassembled WGS sequence"/>
</dbReference>
<gene>
    <name evidence="7" type="ORF">Taro_054222</name>
</gene>
<keyword evidence="5" id="KW-0325">Glycoprotein</keyword>
<dbReference type="InterPro" id="IPR011009">
    <property type="entry name" value="Kinase-like_dom_sf"/>
</dbReference>
<evidence type="ECO:0000256" key="1">
    <source>
        <dbReference type="ARBA" id="ARBA00004370"/>
    </source>
</evidence>
<accession>A0A843XQJ7</accession>
<evidence type="ECO:0000313" key="8">
    <source>
        <dbReference type="Proteomes" id="UP000652761"/>
    </source>
</evidence>
<evidence type="ECO:0000313" key="7">
    <source>
        <dbReference type="EMBL" id="MQM21187.1"/>
    </source>
</evidence>
<name>A0A843XQJ7_COLES</name>
<organism evidence="7 8">
    <name type="scientific">Colocasia esculenta</name>
    <name type="common">Wild taro</name>
    <name type="synonym">Arum esculentum</name>
    <dbReference type="NCBI Taxonomy" id="4460"/>
    <lineage>
        <taxon>Eukaryota</taxon>
        <taxon>Viridiplantae</taxon>
        <taxon>Streptophyta</taxon>
        <taxon>Embryophyta</taxon>
        <taxon>Tracheophyta</taxon>
        <taxon>Spermatophyta</taxon>
        <taxon>Magnoliopsida</taxon>
        <taxon>Liliopsida</taxon>
        <taxon>Araceae</taxon>
        <taxon>Aroideae</taxon>
        <taxon>Colocasieae</taxon>
        <taxon>Colocasia</taxon>
    </lineage>
</organism>
<dbReference type="SUPFAM" id="SSF56112">
    <property type="entry name" value="Protein kinase-like (PK-like)"/>
    <property type="match status" value="1"/>
</dbReference>
<dbReference type="PROSITE" id="PS00108">
    <property type="entry name" value="PROTEIN_KINASE_ST"/>
    <property type="match status" value="1"/>
</dbReference>
<proteinExistence type="predicted"/>
<keyword evidence="2" id="KW-0732">Signal</keyword>
<dbReference type="GO" id="GO:0016020">
    <property type="term" value="C:membrane"/>
    <property type="evidence" value="ECO:0007669"/>
    <property type="project" value="UniProtKB-SubCell"/>
</dbReference>
<keyword evidence="3" id="KW-0677">Repeat</keyword>
<dbReference type="EMBL" id="NMUH01010694">
    <property type="protein sequence ID" value="MQM21187.1"/>
    <property type="molecule type" value="Genomic_DNA"/>
</dbReference>
<evidence type="ECO:0000256" key="5">
    <source>
        <dbReference type="ARBA" id="ARBA00023180"/>
    </source>
</evidence>
<dbReference type="Gene3D" id="1.10.510.10">
    <property type="entry name" value="Transferase(Phosphotransferase) domain 1"/>
    <property type="match status" value="1"/>
</dbReference>
<keyword evidence="8" id="KW-1185">Reference proteome</keyword>
<evidence type="ECO:0000256" key="4">
    <source>
        <dbReference type="ARBA" id="ARBA00023136"/>
    </source>
</evidence>
<evidence type="ECO:0000259" key="6">
    <source>
        <dbReference type="PROSITE" id="PS50011"/>
    </source>
</evidence>
<evidence type="ECO:0000256" key="2">
    <source>
        <dbReference type="ARBA" id="ARBA00022729"/>
    </source>
</evidence>
<dbReference type="InterPro" id="IPR000719">
    <property type="entry name" value="Prot_kinase_dom"/>
</dbReference>
<dbReference type="InterPro" id="IPR008271">
    <property type="entry name" value="Ser/Thr_kinase_AS"/>
</dbReference>
<dbReference type="PANTHER" id="PTHR45974">
    <property type="entry name" value="RECEPTOR-LIKE PROTEIN 55"/>
    <property type="match status" value="1"/>
</dbReference>
<dbReference type="GO" id="GO:0005524">
    <property type="term" value="F:ATP binding"/>
    <property type="evidence" value="ECO:0007669"/>
    <property type="project" value="InterPro"/>
</dbReference>
<evidence type="ECO:0000256" key="3">
    <source>
        <dbReference type="ARBA" id="ARBA00022737"/>
    </source>
</evidence>
<comment type="caution">
    <text evidence="7">The sequence shown here is derived from an EMBL/GenBank/DDBJ whole genome shotgun (WGS) entry which is preliminary data.</text>
</comment>
<dbReference type="Pfam" id="PF00069">
    <property type="entry name" value="Pkinase"/>
    <property type="match status" value="1"/>
</dbReference>
<dbReference type="PROSITE" id="PS50011">
    <property type="entry name" value="PROTEIN_KINASE_DOM"/>
    <property type="match status" value="1"/>
</dbReference>
<dbReference type="OrthoDB" id="680029at2759"/>
<dbReference type="AlphaFoldDB" id="A0A843XQJ7"/>
<dbReference type="GO" id="GO:0004672">
    <property type="term" value="F:protein kinase activity"/>
    <property type="evidence" value="ECO:0007669"/>
    <property type="project" value="InterPro"/>
</dbReference>
<dbReference type="PANTHER" id="PTHR45974:SF266">
    <property type="entry name" value="LEUCINE-RICH REPEAT RECEPTOR PROTEIN KINASE HPCA1"/>
    <property type="match status" value="1"/>
</dbReference>
<sequence>MEVDSFRVLGVDSEQPSLNGVDSLYRSGSTLPHLHDRLLNGDKSDIHLDLRRRLKITLDISSGVAYLHGLVDPPIIHRDVKSNNILLDDCLNAMVVDFGPCKPMYDGIQDHVTTQVKGTVGYMDHEYYMTQQRTEKCDVYSFEVLLLELVTARRLIEKGNML</sequence>